<organism evidence="1 2">
    <name type="scientific">Cylindrotheca closterium</name>
    <dbReference type="NCBI Taxonomy" id="2856"/>
    <lineage>
        <taxon>Eukaryota</taxon>
        <taxon>Sar</taxon>
        <taxon>Stramenopiles</taxon>
        <taxon>Ochrophyta</taxon>
        <taxon>Bacillariophyta</taxon>
        <taxon>Bacillariophyceae</taxon>
        <taxon>Bacillariophycidae</taxon>
        <taxon>Bacillariales</taxon>
        <taxon>Bacillariaceae</taxon>
        <taxon>Cylindrotheca</taxon>
    </lineage>
</organism>
<comment type="caution">
    <text evidence="1">The sequence shown here is derived from an EMBL/GenBank/DDBJ whole genome shotgun (WGS) entry which is preliminary data.</text>
</comment>
<protein>
    <submittedName>
        <fullName evidence="1">Uncharacterized protein</fullName>
    </submittedName>
</protein>
<name>A0AAD2FKR0_9STRA</name>
<sequence>MTIQTADITINVVHHIETLVHDQQTSIGWIRPLLSGPNGGIWRKQAAQQSMAMSNKAFVGDEVNEWFEHKREQHEAAECIYQALMAWHKFSPDKQPPSVLLRAII</sequence>
<evidence type="ECO:0000313" key="1">
    <source>
        <dbReference type="EMBL" id="CAJ1938264.1"/>
    </source>
</evidence>
<dbReference type="EMBL" id="CAKOGP040000695">
    <property type="protein sequence ID" value="CAJ1938264.1"/>
    <property type="molecule type" value="Genomic_DNA"/>
</dbReference>
<dbReference type="AlphaFoldDB" id="A0AAD2FKR0"/>
<accession>A0AAD2FKR0</accession>
<gene>
    <name evidence="1" type="ORF">CYCCA115_LOCUS6052</name>
</gene>
<proteinExistence type="predicted"/>
<evidence type="ECO:0000313" key="2">
    <source>
        <dbReference type="Proteomes" id="UP001295423"/>
    </source>
</evidence>
<reference evidence="1" key="1">
    <citation type="submission" date="2023-08" db="EMBL/GenBank/DDBJ databases">
        <authorList>
            <person name="Audoor S."/>
            <person name="Bilcke G."/>
        </authorList>
    </citation>
    <scope>NUCLEOTIDE SEQUENCE</scope>
</reference>
<keyword evidence="2" id="KW-1185">Reference proteome</keyword>
<dbReference type="Proteomes" id="UP001295423">
    <property type="component" value="Unassembled WGS sequence"/>
</dbReference>